<name>E8X2T5_GRATM</name>
<evidence type="ECO:0000313" key="1">
    <source>
        <dbReference type="EMBL" id="ADW70382.1"/>
    </source>
</evidence>
<dbReference type="HOGENOM" id="CLU_157872_0_0_0"/>
<dbReference type="AlphaFoldDB" id="E8X2T5"/>
<dbReference type="RefSeq" id="WP_013581694.1">
    <property type="nucleotide sequence ID" value="NC_015064.1"/>
</dbReference>
<proteinExistence type="predicted"/>
<evidence type="ECO:0000313" key="2">
    <source>
        <dbReference type="Proteomes" id="UP000000343"/>
    </source>
</evidence>
<dbReference type="STRING" id="1198114.AciX9_3374"/>
<organism evidence="2">
    <name type="scientific">Granulicella tundricola (strain ATCC BAA-1859 / DSM 23138 / MP5ACTX9)</name>
    <dbReference type="NCBI Taxonomy" id="1198114"/>
    <lineage>
        <taxon>Bacteria</taxon>
        <taxon>Pseudomonadati</taxon>
        <taxon>Acidobacteriota</taxon>
        <taxon>Terriglobia</taxon>
        <taxon>Terriglobales</taxon>
        <taxon>Acidobacteriaceae</taxon>
        <taxon>Granulicella</taxon>
    </lineage>
</organism>
<reference evidence="2" key="1">
    <citation type="submission" date="2011-01" db="EMBL/GenBank/DDBJ databases">
        <title>Complete sequence of chromosome of Acidobacterium sp. MP5ACTX9.</title>
        <authorList>
            <consortium name="US DOE Joint Genome Institute"/>
            <person name="Lucas S."/>
            <person name="Copeland A."/>
            <person name="Lapidus A."/>
            <person name="Cheng J.-F."/>
            <person name="Goodwin L."/>
            <person name="Pitluck S."/>
            <person name="Teshima H."/>
            <person name="Detter J.C."/>
            <person name="Han C."/>
            <person name="Tapia R."/>
            <person name="Land M."/>
            <person name="Hauser L."/>
            <person name="Kyrpides N."/>
            <person name="Ivanova N."/>
            <person name="Ovchinnikova G."/>
            <person name="Pagani I."/>
            <person name="Rawat S.R."/>
            <person name="Mannisto M."/>
            <person name="Haggblom M.M."/>
            <person name="Woyke T."/>
        </authorList>
    </citation>
    <scope>NUCLEOTIDE SEQUENCE [LARGE SCALE GENOMIC DNA]</scope>
    <source>
        <strain evidence="2">MP5ACTX9</strain>
    </source>
</reference>
<dbReference type="Proteomes" id="UP000000343">
    <property type="component" value="Chromosome"/>
</dbReference>
<dbReference type="PaxDb" id="1198114-AciX9_3374"/>
<sequence length="132" mass="14404">MAAEREKIYECEVKRRRVRAGGGYEAFWKVKTLVEALADLDTEFRCKDCGGAVKLLGRNGKAGTVPFVEHKDPSDAAFCSSGLLFRKSTDGREARLSPRPVMLRTGLPGVRPDTIALPAFVPAPIVVEGIEN</sequence>
<protein>
    <submittedName>
        <fullName evidence="1">Uncharacterized protein</fullName>
    </submittedName>
</protein>
<accession>E8X2T5</accession>
<dbReference type="EMBL" id="CP002480">
    <property type="protein sequence ID" value="ADW70382.1"/>
    <property type="molecule type" value="Genomic_DNA"/>
</dbReference>
<dbReference type="KEGG" id="acm:AciX9_3374"/>
<gene>
    <name evidence="1" type="ordered locus">AciX9_3374</name>
</gene>
<keyword evidence="2" id="KW-1185">Reference proteome</keyword>